<protein>
    <submittedName>
        <fullName evidence="1">Uncharacterized protein</fullName>
    </submittedName>
</protein>
<accession>A0A1W6ZC81</accession>
<gene>
    <name evidence="1" type="ORF">CAL15_11405</name>
</gene>
<reference evidence="1 2" key="1">
    <citation type="submission" date="2017-05" db="EMBL/GenBank/DDBJ databases">
        <title>Complete and WGS of Bordetella genogroups.</title>
        <authorList>
            <person name="Spilker T."/>
            <person name="LiPuma J."/>
        </authorList>
    </citation>
    <scope>NUCLEOTIDE SEQUENCE [LARGE SCALE GENOMIC DNA]</scope>
    <source>
        <strain evidence="1 2">AU7206</strain>
    </source>
</reference>
<dbReference type="AlphaFoldDB" id="A0A1W6ZC81"/>
<keyword evidence="2" id="KW-1185">Reference proteome</keyword>
<dbReference type="EMBL" id="CP021111">
    <property type="protein sequence ID" value="ARP94929.1"/>
    <property type="molecule type" value="Genomic_DNA"/>
</dbReference>
<sequence length="104" mass="11853">MPASEITQIDFCTMDDEIHHGDEDFYIVHGKARFWIMGPFVAGAGRAIDDLVRTHPDIPRRDMAVENMPWKLRSPGALGLRLFPVAGLGEFLPDYLPRMRTKEQ</sequence>
<evidence type="ECO:0000313" key="2">
    <source>
        <dbReference type="Proteomes" id="UP000194161"/>
    </source>
</evidence>
<dbReference type="KEGG" id="bgm:CAL15_11405"/>
<evidence type="ECO:0000313" key="1">
    <source>
        <dbReference type="EMBL" id="ARP94929.1"/>
    </source>
</evidence>
<organism evidence="1 2">
    <name type="scientific">Bordetella genomosp. 13</name>
    <dbReference type="NCBI Taxonomy" id="463040"/>
    <lineage>
        <taxon>Bacteria</taxon>
        <taxon>Pseudomonadati</taxon>
        <taxon>Pseudomonadota</taxon>
        <taxon>Betaproteobacteria</taxon>
        <taxon>Burkholderiales</taxon>
        <taxon>Alcaligenaceae</taxon>
        <taxon>Bordetella</taxon>
    </lineage>
</organism>
<dbReference type="Proteomes" id="UP000194161">
    <property type="component" value="Chromosome"/>
</dbReference>
<proteinExistence type="predicted"/>
<name>A0A1W6ZC81_9BORD</name>